<dbReference type="GO" id="GO:0006355">
    <property type="term" value="P:regulation of DNA-templated transcription"/>
    <property type="evidence" value="ECO:0007669"/>
    <property type="project" value="InterPro"/>
</dbReference>
<evidence type="ECO:0000256" key="4">
    <source>
        <dbReference type="ARBA" id="ARBA00023163"/>
    </source>
</evidence>
<accession>A0A3A5MJM1</accession>
<evidence type="ECO:0000256" key="3">
    <source>
        <dbReference type="ARBA" id="ARBA00023125"/>
    </source>
</evidence>
<name>A0A3A5MJM1_9MICO</name>
<evidence type="ECO:0000256" key="5">
    <source>
        <dbReference type="PROSITE-ProRule" id="PRU01091"/>
    </source>
</evidence>
<dbReference type="EMBL" id="QZVS01000092">
    <property type="protein sequence ID" value="RJT87003.1"/>
    <property type="molecule type" value="Genomic_DNA"/>
</dbReference>
<dbReference type="InterPro" id="IPR016032">
    <property type="entry name" value="Sig_transdc_resp-reg_C-effctor"/>
</dbReference>
<organism evidence="7 8">
    <name type="scientific">Cryobacterium melibiosiphilum</name>
    <dbReference type="NCBI Taxonomy" id="995039"/>
    <lineage>
        <taxon>Bacteria</taxon>
        <taxon>Bacillati</taxon>
        <taxon>Actinomycetota</taxon>
        <taxon>Actinomycetes</taxon>
        <taxon>Micrococcales</taxon>
        <taxon>Microbacteriaceae</taxon>
        <taxon>Cryobacterium</taxon>
    </lineage>
</organism>
<dbReference type="GO" id="GO:0003677">
    <property type="term" value="F:DNA binding"/>
    <property type="evidence" value="ECO:0007669"/>
    <property type="project" value="UniProtKB-UniRule"/>
</dbReference>
<dbReference type="RefSeq" id="WP_119975744.1">
    <property type="nucleotide sequence ID" value="NZ_JBHSQA010000010.1"/>
</dbReference>
<evidence type="ECO:0000313" key="8">
    <source>
        <dbReference type="Proteomes" id="UP000272015"/>
    </source>
</evidence>
<keyword evidence="3 5" id="KW-0238">DNA-binding</keyword>
<keyword evidence="4" id="KW-0804">Transcription</keyword>
<dbReference type="Proteomes" id="UP000272015">
    <property type="component" value="Unassembled WGS sequence"/>
</dbReference>
<dbReference type="SMART" id="SM00862">
    <property type="entry name" value="Trans_reg_C"/>
    <property type="match status" value="1"/>
</dbReference>
<comment type="caution">
    <text evidence="7">The sequence shown here is derived from an EMBL/GenBank/DDBJ whole genome shotgun (WGS) entry which is preliminary data.</text>
</comment>
<keyword evidence="8" id="KW-1185">Reference proteome</keyword>
<dbReference type="OrthoDB" id="134712at2"/>
<proteinExistence type="inferred from homology"/>
<dbReference type="Gene3D" id="1.25.40.10">
    <property type="entry name" value="Tetratricopeptide repeat domain"/>
    <property type="match status" value="1"/>
</dbReference>
<keyword evidence="2" id="KW-0805">Transcription regulation</keyword>
<dbReference type="AlphaFoldDB" id="A0A3A5MJM1"/>
<reference evidence="7 8" key="1">
    <citation type="submission" date="2018-09" db="EMBL/GenBank/DDBJ databases">
        <title>Novel species of Cryobacterium.</title>
        <authorList>
            <person name="Liu Q."/>
            <person name="Xin Y.-H."/>
        </authorList>
    </citation>
    <scope>NUCLEOTIDE SEQUENCE [LARGE SCALE GENOMIC DNA]</scope>
    <source>
        <strain evidence="7 8">Hh39</strain>
    </source>
</reference>
<evidence type="ECO:0000259" key="6">
    <source>
        <dbReference type="PROSITE" id="PS51755"/>
    </source>
</evidence>
<gene>
    <name evidence="7" type="ORF">D6T64_16295</name>
</gene>
<feature type="domain" description="OmpR/PhoB-type" evidence="6">
    <location>
        <begin position="1"/>
        <end position="112"/>
    </location>
</feature>
<dbReference type="Pfam" id="PF00486">
    <property type="entry name" value="Trans_reg_C"/>
    <property type="match status" value="1"/>
</dbReference>
<dbReference type="Pfam" id="PF03704">
    <property type="entry name" value="BTAD"/>
    <property type="match status" value="1"/>
</dbReference>
<dbReference type="InterPro" id="IPR051677">
    <property type="entry name" value="AfsR-DnrI-RedD_regulator"/>
</dbReference>
<dbReference type="PANTHER" id="PTHR35807:SF1">
    <property type="entry name" value="TRANSCRIPTIONAL REGULATOR REDD"/>
    <property type="match status" value="1"/>
</dbReference>
<comment type="similarity">
    <text evidence="1">Belongs to the AfsR/DnrI/RedD regulatory family.</text>
</comment>
<evidence type="ECO:0000256" key="1">
    <source>
        <dbReference type="ARBA" id="ARBA00005820"/>
    </source>
</evidence>
<dbReference type="SUPFAM" id="SSF46894">
    <property type="entry name" value="C-terminal effector domain of the bipartite response regulators"/>
    <property type="match status" value="1"/>
</dbReference>
<dbReference type="InterPro" id="IPR036388">
    <property type="entry name" value="WH-like_DNA-bd_sf"/>
</dbReference>
<evidence type="ECO:0000313" key="7">
    <source>
        <dbReference type="EMBL" id="RJT87003.1"/>
    </source>
</evidence>
<dbReference type="Gene3D" id="1.10.10.10">
    <property type="entry name" value="Winged helix-like DNA-binding domain superfamily/Winged helix DNA-binding domain"/>
    <property type="match status" value="1"/>
</dbReference>
<dbReference type="PANTHER" id="PTHR35807">
    <property type="entry name" value="TRANSCRIPTIONAL REGULATOR REDD-RELATED"/>
    <property type="match status" value="1"/>
</dbReference>
<dbReference type="PROSITE" id="PS51755">
    <property type="entry name" value="OMPR_PHOB"/>
    <property type="match status" value="1"/>
</dbReference>
<dbReference type="InterPro" id="IPR011990">
    <property type="entry name" value="TPR-like_helical_dom_sf"/>
</dbReference>
<feature type="DNA-binding region" description="OmpR/PhoB-type" evidence="5">
    <location>
        <begin position="1"/>
        <end position="112"/>
    </location>
</feature>
<dbReference type="InterPro" id="IPR005158">
    <property type="entry name" value="BTAD"/>
</dbReference>
<evidence type="ECO:0000256" key="2">
    <source>
        <dbReference type="ARBA" id="ARBA00023015"/>
    </source>
</evidence>
<dbReference type="SMART" id="SM01043">
    <property type="entry name" value="BTAD"/>
    <property type="match status" value="1"/>
</dbReference>
<dbReference type="SUPFAM" id="SSF48452">
    <property type="entry name" value="TPR-like"/>
    <property type="match status" value="1"/>
</dbReference>
<dbReference type="GO" id="GO:0000160">
    <property type="term" value="P:phosphorelay signal transduction system"/>
    <property type="evidence" value="ECO:0007669"/>
    <property type="project" value="InterPro"/>
</dbReference>
<sequence>MDTDEHPNRPHTDRLTVHLFGALRVGLPGGRLLTARQLGGPKQRHILEILLLQLGTAVSKDRLIELLWAGTAPPEARPTLESYVSILRRHLQPGLGRSGPLRTTNGGYVMDPELIDLDLARFEALVQRSAQLQHPAALPLLRQALDLAAHPLLADEILTGWTTDARARVDARVTDVRILAAETALLVSASEDAATWARQALGGDPLNERAWLALILACEQAGRPAEGVRAYELCRDALGRELGCSPGPGLRAAQLRLLRATAECDDEFAQVMGALLLLNERTMGSSDLSADSDDLSIARMSRGEAGAVVSAFLRRTLNASPQQPSTLSA</sequence>
<protein>
    <submittedName>
        <fullName evidence="7">Response regulator receiver protein</fullName>
    </submittedName>
</protein>
<dbReference type="InterPro" id="IPR001867">
    <property type="entry name" value="OmpR/PhoB-type_DNA-bd"/>
</dbReference>